<accession>A0AA41U4Z6</accession>
<evidence type="ECO:0000313" key="3">
    <source>
        <dbReference type="Proteomes" id="UP001165378"/>
    </source>
</evidence>
<dbReference type="EMBL" id="JAKFHA010000049">
    <property type="protein sequence ID" value="MCF2533460.1"/>
    <property type="molecule type" value="Genomic_DNA"/>
</dbReference>
<comment type="caution">
    <text evidence="2">The sequence shown here is derived from an EMBL/GenBank/DDBJ whole genome shotgun (WGS) entry which is preliminary data.</text>
</comment>
<reference evidence="2" key="1">
    <citation type="submission" date="2022-01" db="EMBL/GenBank/DDBJ databases">
        <title>Genome-Based Taxonomic Classification of the Phylum Actinobacteria.</title>
        <authorList>
            <person name="Gao Y."/>
        </authorList>
    </citation>
    <scope>NUCLEOTIDE SEQUENCE</scope>
    <source>
        <strain evidence="2">KLBMP 8922</strain>
    </source>
</reference>
<dbReference type="SUPFAM" id="SSF50998">
    <property type="entry name" value="Quinoprotein alcohol dehydrogenase-like"/>
    <property type="match status" value="2"/>
</dbReference>
<dbReference type="Pfam" id="PF13360">
    <property type="entry name" value="PQQ_2"/>
    <property type="match status" value="2"/>
</dbReference>
<protein>
    <submittedName>
        <fullName evidence="2">PQQ-binding-like beta-propeller repeat protein</fullName>
    </submittedName>
</protein>
<dbReference type="RefSeq" id="WP_235058231.1">
    <property type="nucleotide sequence ID" value="NZ_JAKFHA010000049.1"/>
</dbReference>
<proteinExistence type="predicted"/>
<name>A0AA41U4Z6_9ACTN</name>
<dbReference type="PANTHER" id="PTHR34512:SF30">
    <property type="entry name" value="OUTER MEMBRANE PROTEIN ASSEMBLY FACTOR BAMB"/>
    <property type="match status" value="1"/>
</dbReference>
<evidence type="ECO:0000313" key="2">
    <source>
        <dbReference type="EMBL" id="MCF2533460.1"/>
    </source>
</evidence>
<feature type="domain" description="Pyrrolo-quinoline quinone repeat" evidence="1">
    <location>
        <begin position="112"/>
        <end position="218"/>
    </location>
</feature>
<dbReference type="InterPro" id="IPR018391">
    <property type="entry name" value="PQQ_b-propeller_rpt"/>
</dbReference>
<keyword evidence="3" id="KW-1185">Reference proteome</keyword>
<evidence type="ECO:0000259" key="1">
    <source>
        <dbReference type="Pfam" id="PF13360"/>
    </source>
</evidence>
<sequence length="369" mass="37747">MSSPLVRRRQALLGALGAAGSVLVGCSNDGGPARAKPSPQQSLPQGTVRWTFESYGTAAVTPAFAHGKLFVGGASVFALDPGDGRVLWERKTDDIADCTPVIVGDALIVTGGDLQALDAQTGAVRWRRPAVSGGGFHHASHADGLVVAGSGPTEVRAVDAATGEDRWHTPLGGHLLEPPRVADGTIYLSCADGLHALDASTGARRWSADTEGSLITAATIAGTQAFIGMAKSQSVGVLGVRAIDTASGRTLWHAKTDGFVGAPPLLDGHTLHATDASGAVLVVDPLTGAIRTRTDIEDAGHGLALDRGVLYTCGVNNLTALNAATHTPLWSSRPDAFGLNTALPLQDTVILGDDAGIIRAIAGPARTPQ</sequence>
<gene>
    <name evidence="2" type="ORF">LZ495_40445</name>
</gene>
<dbReference type="PROSITE" id="PS51318">
    <property type="entry name" value="TAT"/>
    <property type="match status" value="1"/>
</dbReference>
<dbReference type="SMART" id="SM00564">
    <property type="entry name" value="PQQ"/>
    <property type="match status" value="7"/>
</dbReference>
<dbReference type="PANTHER" id="PTHR34512">
    <property type="entry name" value="CELL SURFACE PROTEIN"/>
    <property type="match status" value="1"/>
</dbReference>
<dbReference type="InterPro" id="IPR011047">
    <property type="entry name" value="Quinoprotein_ADH-like_sf"/>
</dbReference>
<feature type="domain" description="Pyrrolo-quinoline quinone repeat" evidence="1">
    <location>
        <begin position="278"/>
        <end position="361"/>
    </location>
</feature>
<dbReference type="Gene3D" id="2.130.10.10">
    <property type="entry name" value="YVTN repeat-like/Quinoprotein amine dehydrogenase"/>
    <property type="match status" value="1"/>
</dbReference>
<dbReference type="PROSITE" id="PS51257">
    <property type="entry name" value="PROKAR_LIPOPROTEIN"/>
    <property type="match status" value="1"/>
</dbReference>
<organism evidence="2 3">
    <name type="scientific">Yinghuangia soli</name>
    <dbReference type="NCBI Taxonomy" id="2908204"/>
    <lineage>
        <taxon>Bacteria</taxon>
        <taxon>Bacillati</taxon>
        <taxon>Actinomycetota</taxon>
        <taxon>Actinomycetes</taxon>
        <taxon>Kitasatosporales</taxon>
        <taxon>Streptomycetaceae</taxon>
        <taxon>Yinghuangia</taxon>
    </lineage>
</organism>
<dbReference type="Gene3D" id="2.40.128.630">
    <property type="match status" value="1"/>
</dbReference>
<dbReference type="InterPro" id="IPR015943">
    <property type="entry name" value="WD40/YVTN_repeat-like_dom_sf"/>
</dbReference>
<dbReference type="Proteomes" id="UP001165378">
    <property type="component" value="Unassembled WGS sequence"/>
</dbReference>
<dbReference type="AlphaFoldDB" id="A0AA41U4Z6"/>
<dbReference type="InterPro" id="IPR006311">
    <property type="entry name" value="TAT_signal"/>
</dbReference>
<dbReference type="InterPro" id="IPR002372">
    <property type="entry name" value="PQQ_rpt_dom"/>
</dbReference>